<protein>
    <submittedName>
        <fullName evidence="1">4975_t:CDS:1</fullName>
    </submittedName>
</protein>
<feature type="non-terminal residue" evidence="1">
    <location>
        <position position="598"/>
    </location>
</feature>
<comment type="caution">
    <text evidence="1">The sequence shown here is derived from an EMBL/GenBank/DDBJ whole genome shotgun (WGS) entry which is preliminary data.</text>
</comment>
<evidence type="ECO:0000313" key="2">
    <source>
        <dbReference type="Proteomes" id="UP000789366"/>
    </source>
</evidence>
<reference evidence="1" key="1">
    <citation type="submission" date="2021-06" db="EMBL/GenBank/DDBJ databases">
        <authorList>
            <person name="Kallberg Y."/>
            <person name="Tangrot J."/>
            <person name="Rosling A."/>
        </authorList>
    </citation>
    <scope>NUCLEOTIDE SEQUENCE</scope>
    <source>
        <strain evidence="1">28 12/20/2015</strain>
    </source>
</reference>
<gene>
    <name evidence="1" type="ORF">SPELUC_LOCUS4936</name>
</gene>
<organism evidence="1 2">
    <name type="scientific">Cetraspora pellucida</name>
    <dbReference type="NCBI Taxonomy" id="1433469"/>
    <lineage>
        <taxon>Eukaryota</taxon>
        <taxon>Fungi</taxon>
        <taxon>Fungi incertae sedis</taxon>
        <taxon>Mucoromycota</taxon>
        <taxon>Glomeromycotina</taxon>
        <taxon>Glomeromycetes</taxon>
        <taxon>Diversisporales</taxon>
        <taxon>Gigasporaceae</taxon>
        <taxon>Cetraspora</taxon>
    </lineage>
</organism>
<sequence>MDVDNMPEDSFAQDLYKKNCNGCHKIKEKIEFCRLNKDGKLEEFATCNQCSTQKKIKRQEKSIMLKENKRKINLSSSHNNTNISNSIELLSENNDFDEEFLNTTLDENTEDIENTYDIRSDNNDILLYNLDEVHELINKLFEESEISNESTNFAFEIELEKDLLIATSLDQQNLVNVSDLKAIEKKFYQLAEMLIIPLESGSGYYWEIRKVYLNIKKKVFSGNATIYLGCTMRSDRAWQRSDNQSPKRRSEARAPIERYDCIGSIKLTIVPEQQYVFVKGEHKLCKNKLINPEIHTMEQTYYWITVYNKNTYIMNQNNQLLSAKLYLEKPEFRDIGFKVLTYLENDFIQVLGFLTPLFKHIGSKNITEIVTDFTFKTNQGRFELFVVNVNCKGYVEALQLFFNSLRHEGLQPVFVLTDKDAGQISAISEAWSWMTNIQLCYWHLENAIDKRIKNKKTKSSIYSADKALEVHNMFEFIDPSWIQNNADRLTQIIVEQLVPDYEIKLTQYNRNRAFPAWWCEFKNEWSKTAMTDIQDNIDERYHIDTQRRHDYPLFVFDDSKASAIDPINNPWDRLRMSITNNNIVNEGSSSLNNLQNTL</sequence>
<proteinExistence type="predicted"/>
<evidence type="ECO:0000313" key="1">
    <source>
        <dbReference type="EMBL" id="CAG8544288.1"/>
    </source>
</evidence>
<name>A0ACA9LU28_9GLOM</name>
<dbReference type="Proteomes" id="UP000789366">
    <property type="component" value="Unassembled WGS sequence"/>
</dbReference>
<dbReference type="EMBL" id="CAJVPW010004716">
    <property type="protein sequence ID" value="CAG8544288.1"/>
    <property type="molecule type" value="Genomic_DNA"/>
</dbReference>
<accession>A0ACA9LU28</accession>
<keyword evidence="2" id="KW-1185">Reference proteome</keyword>